<feature type="signal peptide" evidence="14">
    <location>
        <begin position="1"/>
        <end position="17"/>
    </location>
</feature>
<dbReference type="Gene3D" id="3.20.20.80">
    <property type="entry name" value="Glycosidases"/>
    <property type="match status" value="1"/>
</dbReference>
<dbReference type="PANTHER" id="PTHR34142:SF5">
    <property type="entry name" value="CBM1 DOMAIN-CONTAINING PROTEIN"/>
    <property type="match status" value="1"/>
</dbReference>
<evidence type="ECO:0000256" key="12">
    <source>
        <dbReference type="ARBA" id="ARBA00074271"/>
    </source>
</evidence>
<feature type="domain" description="Glycoside hydrolase family 5" evidence="15">
    <location>
        <begin position="56"/>
        <end position="310"/>
    </location>
</feature>
<evidence type="ECO:0000256" key="4">
    <source>
        <dbReference type="ARBA" id="ARBA00022729"/>
    </source>
</evidence>
<evidence type="ECO:0000256" key="13">
    <source>
        <dbReference type="RuleBase" id="RU361153"/>
    </source>
</evidence>
<dbReference type="OrthoDB" id="5823761at2759"/>
<evidence type="ECO:0000256" key="3">
    <source>
        <dbReference type="ARBA" id="ARBA00012601"/>
    </source>
</evidence>
<dbReference type="GO" id="GO:0030245">
    <property type="term" value="P:cellulose catabolic process"/>
    <property type="evidence" value="ECO:0007669"/>
    <property type="project" value="UniProtKB-KW"/>
</dbReference>
<evidence type="ECO:0000256" key="5">
    <source>
        <dbReference type="ARBA" id="ARBA00022801"/>
    </source>
</evidence>
<evidence type="ECO:0000256" key="14">
    <source>
        <dbReference type="SAM" id="SignalP"/>
    </source>
</evidence>
<protein>
    <recommendedName>
        <fullName evidence="12">Endoglucanase EG-II</fullName>
        <ecNumber evidence="3">3.2.1.4</ecNumber>
    </recommendedName>
</protein>
<comment type="similarity">
    <text evidence="2 13">Belongs to the glycosyl hydrolase 5 (cellulase A) family.</text>
</comment>
<keyword evidence="8" id="KW-0873">Pyrrolidone carboxylic acid</keyword>
<reference evidence="16 17" key="1">
    <citation type="submission" date="2015-10" db="EMBL/GenBank/DDBJ databases">
        <title>Full genome of DAOMC 229536 Phialocephala scopiformis, a fungal endophyte of spruce producing the potent anti-insectan compound rugulosin.</title>
        <authorList>
            <consortium name="DOE Joint Genome Institute"/>
            <person name="Walker A.K."/>
            <person name="Frasz S.L."/>
            <person name="Seifert K.A."/>
            <person name="Miller J.D."/>
            <person name="Mondo S.J."/>
            <person name="Labutti K."/>
            <person name="Lipzen A."/>
            <person name="Dockter R."/>
            <person name="Kennedy M."/>
            <person name="Grigoriev I.V."/>
            <person name="Spatafora J.W."/>
        </authorList>
    </citation>
    <scope>NUCLEOTIDE SEQUENCE [LARGE SCALE GENOMIC DNA]</scope>
    <source>
        <strain evidence="16 17">CBS 120377</strain>
    </source>
</reference>
<dbReference type="Pfam" id="PF00150">
    <property type="entry name" value="Cellulase"/>
    <property type="match status" value="1"/>
</dbReference>
<dbReference type="STRING" id="149040.A0A194X8X7"/>
<dbReference type="PROSITE" id="PS00659">
    <property type="entry name" value="GLYCOSYL_HYDROL_F5"/>
    <property type="match status" value="1"/>
</dbReference>
<dbReference type="GeneID" id="28833212"/>
<evidence type="ECO:0000313" key="17">
    <source>
        <dbReference type="Proteomes" id="UP000070700"/>
    </source>
</evidence>
<keyword evidence="17" id="KW-1185">Reference proteome</keyword>
<feature type="chain" id="PRO_5008268024" description="Endoglucanase EG-II" evidence="14">
    <location>
        <begin position="18"/>
        <end position="457"/>
    </location>
</feature>
<evidence type="ECO:0000256" key="1">
    <source>
        <dbReference type="ARBA" id="ARBA00000966"/>
    </source>
</evidence>
<dbReference type="RefSeq" id="XP_018070980.1">
    <property type="nucleotide sequence ID" value="XM_018223486.1"/>
</dbReference>
<dbReference type="FunFam" id="3.20.20.80:FF:000124">
    <property type="entry name" value="Exported cellulase"/>
    <property type="match status" value="1"/>
</dbReference>
<evidence type="ECO:0000259" key="15">
    <source>
        <dbReference type="Pfam" id="PF00150"/>
    </source>
</evidence>
<keyword evidence="6" id="KW-0136">Cellulose degradation</keyword>
<evidence type="ECO:0000256" key="9">
    <source>
        <dbReference type="ARBA" id="ARBA00023295"/>
    </source>
</evidence>
<evidence type="ECO:0000256" key="11">
    <source>
        <dbReference type="ARBA" id="ARBA00059691"/>
    </source>
</evidence>
<evidence type="ECO:0000256" key="8">
    <source>
        <dbReference type="ARBA" id="ARBA00023283"/>
    </source>
</evidence>
<evidence type="ECO:0000313" key="16">
    <source>
        <dbReference type="EMBL" id="KUJ16625.1"/>
    </source>
</evidence>
<comment type="catalytic activity">
    <reaction evidence="1">
        <text>Endohydrolysis of (1-&gt;4)-beta-D-glucosidic linkages in cellulose, lichenin and cereal beta-D-glucans.</text>
        <dbReference type="EC" id="3.2.1.4"/>
    </reaction>
</comment>
<evidence type="ECO:0000256" key="7">
    <source>
        <dbReference type="ARBA" id="ARBA00023277"/>
    </source>
</evidence>
<dbReference type="AlphaFoldDB" id="A0A194X8X7"/>
<proteinExistence type="inferred from homology"/>
<dbReference type="PANTHER" id="PTHR34142">
    <property type="entry name" value="ENDO-BETA-1,4-GLUCANASE A"/>
    <property type="match status" value="1"/>
</dbReference>
<dbReference type="EC" id="3.2.1.4" evidence="3"/>
<evidence type="ECO:0000256" key="2">
    <source>
        <dbReference type="ARBA" id="ARBA00005641"/>
    </source>
</evidence>
<dbReference type="EMBL" id="KQ947416">
    <property type="protein sequence ID" value="KUJ16625.1"/>
    <property type="molecule type" value="Genomic_DNA"/>
</dbReference>
<dbReference type="GO" id="GO:0008810">
    <property type="term" value="F:cellulase activity"/>
    <property type="evidence" value="ECO:0007669"/>
    <property type="project" value="UniProtKB-EC"/>
</dbReference>
<keyword evidence="5 13" id="KW-0378">Hydrolase</keyword>
<accession>A0A194X8X7</accession>
<keyword evidence="9 13" id="KW-0326">Glycosidase</keyword>
<evidence type="ECO:0000256" key="10">
    <source>
        <dbReference type="ARBA" id="ARBA00023326"/>
    </source>
</evidence>
<dbReference type="Proteomes" id="UP000070700">
    <property type="component" value="Unassembled WGS sequence"/>
</dbReference>
<dbReference type="InterPro" id="IPR017853">
    <property type="entry name" value="GH"/>
</dbReference>
<keyword evidence="10" id="KW-0624">Polysaccharide degradation</keyword>
<dbReference type="InParanoid" id="A0A194X8X7"/>
<name>A0A194X8X7_MOLSC</name>
<dbReference type="KEGG" id="psco:LY89DRAFT_88428"/>
<gene>
    <name evidence="16" type="ORF">LY89DRAFT_88428</name>
</gene>
<keyword evidence="7" id="KW-0119">Carbohydrate metabolism</keyword>
<organism evidence="16 17">
    <name type="scientific">Mollisia scopiformis</name>
    <name type="common">Conifer needle endophyte fungus</name>
    <name type="synonym">Phialocephala scopiformis</name>
    <dbReference type="NCBI Taxonomy" id="149040"/>
    <lineage>
        <taxon>Eukaryota</taxon>
        <taxon>Fungi</taxon>
        <taxon>Dikarya</taxon>
        <taxon>Ascomycota</taxon>
        <taxon>Pezizomycotina</taxon>
        <taxon>Leotiomycetes</taxon>
        <taxon>Helotiales</taxon>
        <taxon>Mollisiaceae</taxon>
        <taxon>Mollisia</taxon>
    </lineage>
</organism>
<evidence type="ECO:0000256" key="6">
    <source>
        <dbReference type="ARBA" id="ARBA00023001"/>
    </source>
</evidence>
<sequence length="457" mass="47210">MFFKLGLLLRSIPLALGKVQFMGMNIAGLDFGCAIDGTCPISSAQIPLSTLGGGDGLGQMQHFVADNQMNIFRLPVSWQYLVNNQLGGTLDSRNFGKYDQLMQACLSTSETTFCAIDIHNFARWNGAIIGQSSGVTNDQFTSLWTQLAIKYASSTRVVFGIMNEPHDLDVPTWANTVQLAVTAIRNAGASSQMILMPGTNFASAGQFVSSGSADALLNVTNPDGTTAALVYDLHKYLDVDNSGTHADCTTDNIEDAFAIAAAYLRWKGRFGLVSETGAGSTSSCFTDFCAQNTFLNQNSDVFLGYIAWAAGSFSTSYLLSLTPSKSNGKYVDNALASQCVVSPWLNAGTAIVTSPIPSAIGSSAATSVGAIVIGAPSSAAASTTDASGSSPSTVATEASTLATSTSSVTPAGNFSASAAPTTSSASTATQVVSTGGAEMKQYAGGLLAGSLFVALIL</sequence>
<dbReference type="InterPro" id="IPR018087">
    <property type="entry name" value="Glyco_hydro_5_CS"/>
</dbReference>
<dbReference type="InterPro" id="IPR001547">
    <property type="entry name" value="Glyco_hydro_5"/>
</dbReference>
<dbReference type="SUPFAM" id="SSF51445">
    <property type="entry name" value="(Trans)glycosidases"/>
    <property type="match status" value="1"/>
</dbReference>
<keyword evidence="4 14" id="KW-0732">Signal</keyword>
<comment type="function">
    <text evidence="11">Endoglucanase (EG) that cleaves the internal beta-1,4-glucosidic bonds in cellulose. The degradation of cellulose involves an interplay between different cellulolytic enzymes. Hydrolysis starts with EGs, which cut internal glycosidic linkages to reduce the polymerization degree of the substrate and creates new chain ends for exocellobiohydrolases (CBHs). The CBH release the disaccharide cellobiose from the non-reducing end of the cellulose polymer chain. Finally, beta-1,4-glucosidases hydrolyze the cellobiose and other short cello-oligosaccharides into glucose units.</text>
</comment>